<dbReference type="RefSeq" id="WP_394321862.1">
    <property type="nucleotide sequence ID" value="NZ_JBHMQV010000009.1"/>
</dbReference>
<proteinExistence type="predicted"/>
<organism evidence="1 2">
    <name type="scientific">Streptomyces noboritoensis</name>
    <dbReference type="NCBI Taxonomy" id="67337"/>
    <lineage>
        <taxon>Bacteria</taxon>
        <taxon>Bacillati</taxon>
        <taxon>Actinomycetota</taxon>
        <taxon>Actinomycetes</taxon>
        <taxon>Kitasatosporales</taxon>
        <taxon>Streptomycetaceae</taxon>
        <taxon>Streptomyces</taxon>
    </lineage>
</organism>
<comment type="caution">
    <text evidence="1">The sequence shown here is derived from an EMBL/GenBank/DDBJ whole genome shotgun (WGS) entry which is preliminary data.</text>
</comment>
<evidence type="ECO:0000313" key="2">
    <source>
        <dbReference type="Proteomes" id="UP001589887"/>
    </source>
</evidence>
<accession>A0ABV6TLW4</accession>
<reference evidence="1 2" key="1">
    <citation type="submission" date="2024-09" db="EMBL/GenBank/DDBJ databases">
        <authorList>
            <person name="Sun Q."/>
            <person name="Mori K."/>
        </authorList>
    </citation>
    <scope>NUCLEOTIDE SEQUENCE [LARGE SCALE GENOMIC DNA]</scope>
    <source>
        <strain evidence="1 2">JCM 4557</strain>
    </source>
</reference>
<protein>
    <submittedName>
        <fullName evidence="1">Uncharacterized protein</fullName>
    </submittedName>
</protein>
<evidence type="ECO:0000313" key="1">
    <source>
        <dbReference type="EMBL" id="MFC0846771.1"/>
    </source>
</evidence>
<keyword evidence="2" id="KW-1185">Reference proteome</keyword>
<dbReference type="EMBL" id="JBHMQV010000009">
    <property type="protein sequence ID" value="MFC0846771.1"/>
    <property type="molecule type" value="Genomic_DNA"/>
</dbReference>
<name>A0ABV6TLW4_9ACTN</name>
<dbReference type="Proteomes" id="UP001589887">
    <property type="component" value="Unassembled WGS sequence"/>
</dbReference>
<gene>
    <name evidence="1" type="ORF">ACFH04_24090</name>
</gene>
<sequence>MAPWWTMPPTVGPELTLDRPDLHVLRQQPVDNLVRPRFGYR</sequence>